<dbReference type="Proteomes" id="UP000194012">
    <property type="component" value="Unassembled WGS sequence"/>
</dbReference>
<dbReference type="AlphaFoldDB" id="A0A1X6ZTA4"/>
<protein>
    <submittedName>
        <fullName evidence="4">Ribosomal-protein-alanine N-acetyltransferase</fullName>
    </submittedName>
</protein>
<dbReference type="Pfam" id="PF00583">
    <property type="entry name" value="Acetyltransf_1"/>
    <property type="match status" value="1"/>
</dbReference>
<dbReference type="EMBL" id="FWFJ01000030">
    <property type="protein sequence ID" value="SLN61078.1"/>
    <property type="molecule type" value="Genomic_DNA"/>
</dbReference>
<keyword evidence="5" id="KW-1185">Reference proteome</keyword>
<dbReference type="PROSITE" id="PS51186">
    <property type="entry name" value="GNAT"/>
    <property type="match status" value="1"/>
</dbReference>
<dbReference type="InterPro" id="IPR000182">
    <property type="entry name" value="GNAT_dom"/>
</dbReference>
<keyword evidence="1 4" id="KW-0808">Transferase</keyword>
<dbReference type="PANTHER" id="PTHR43877">
    <property type="entry name" value="AMINOALKYLPHOSPHONATE N-ACETYLTRANSFERASE-RELATED-RELATED"/>
    <property type="match status" value="1"/>
</dbReference>
<proteinExistence type="predicted"/>
<feature type="domain" description="N-acetyltransferase" evidence="3">
    <location>
        <begin position="6"/>
        <end position="152"/>
    </location>
</feature>
<evidence type="ECO:0000256" key="2">
    <source>
        <dbReference type="ARBA" id="ARBA00023315"/>
    </source>
</evidence>
<accession>A0A1X6ZTA4</accession>
<dbReference type="InterPro" id="IPR016181">
    <property type="entry name" value="Acyl_CoA_acyltransferase"/>
</dbReference>
<evidence type="ECO:0000313" key="4">
    <source>
        <dbReference type="EMBL" id="SLN61078.1"/>
    </source>
</evidence>
<dbReference type="InterPro" id="IPR050832">
    <property type="entry name" value="Bact_Acetyltransf"/>
</dbReference>
<dbReference type="SUPFAM" id="SSF55729">
    <property type="entry name" value="Acyl-CoA N-acyltransferases (Nat)"/>
    <property type="match status" value="1"/>
</dbReference>
<evidence type="ECO:0000256" key="1">
    <source>
        <dbReference type="ARBA" id="ARBA00022679"/>
    </source>
</evidence>
<reference evidence="5" key="1">
    <citation type="submission" date="2017-03" db="EMBL/GenBank/DDBJ databases">
        <authorList>
            <person name="Rodrigo-Torres L."/>
            <person name="Arahal R.D."/>
            <person name="Lucena T."/>
        </authorList>
    </citation>
    <scope>NUCLEOTIDE SEQUENCE [LARGE SCALE GENOMIC DNA]</scope>
    <source>
        <strain evidence="5">CECT 8370</strain>
    </source>
</reference>
<organism evidence="4 5">
    <name type="scientific">Roseovarius gaetbuli</name>
    <dbReference type="NCBI Taxonomy" id="1356575"/>
    <lineage>
        <taxon>Bacteria</taxon>
        <taxon>Pseudomonadati</taxon>
        <taxon>Pseudomonadota</taxon>
        <taxon>Alphaproteobacteria</taxon>
        <taxon>Rhodobacterales</taxon>
        <taxon>Roseobacteraceae</taxon>
        <taxon>Roseovarius</taxon>
    </lineage>
</organism>
<keyword evidence="2" id="KW-0012">Acyltransferase</keyword>
<gene>
    <name evidence="4" type="ORF">ROG8370_02814</name>
</gene>
<sequence length="152" mass="16309">MPRLRVTFPRLSLPMTPEDMARTHARAFAGQSRGWSAQEIADLFQSPLVFAVGDARAFALGRAIAGEAELLTLATDPDHRRLGLAHACLAAFEATAQSRGARTAFLEVAADNTAARALYGVSGYQEIACRTGYYAHADRAAVDALILQKSFA</sequence>
<evidence type="ECO:0000259" key="3">
    <source>
        <dbReference type="PROSITE" id="PS51186"/>
    </source>
</evidence>
<dbReference type="GO" id="GO:0016747">
    <property type="term" value="F:acyltransferase activity, transferring groups other than amino-acyl groups"/>
    <property type="evidence" value="ECO:0007669"/>
    <property type="project" value="InterPro"/>
</dbReference>
<name>A0A1X6ZTA4_9RHOB</name>
<dbReference type="Gene3D" id="3.40.630.30">
    <property type="match status" value="1"/>
</dbReference>
<dbReference type="CDD" id="cd04301">
    <property type="entry name" value="NAT_SF"/>
    <property type="match status" value="1"/>
</dbReference>
<evidence type="ECO:0000313" key="5">
    <source>
        <dbReference type="Proteomes" id="UP000194012"/>
    </source>
</evidence>